<dbReference type="EMBL" id="GBXM01064626">
    <property type="protein sequence ID" value="JAH43951.1"/>
    <property type="molecule type" value="Transcribed_RNA"/>
</dbReference>
<organism evidence="1">
    <name type="scientific">Anguilla anguilla</name>
    <name type="common">European freshwater eel</name>
    <name type="synonym">Muraena anguilla</name>
    <dbReference type="NCBI Taxonomy" id="7936"/>
    <lineage>
        <taxon>Eukaryota</taxon>
        <taxon>Metazoa</taxon>
        <taxon>Chordata</taxon>
        <taxon>Craniata</taxon>
        <taxon>Vertebrata</taxon>
        <taxon>Euteleostomi</taxon>
        <taxon>Actinopterygii</taxon>
        <taxon>Neopterygii</taxon>
        <taxon>Teleostei</taxon>
        <taxon>Anguilliformes</taxon>
        <taxon>Anguillidae</taxon>
        <taxon>Anguilla</taxon>
    </lineage>
</organism>
<sequence length="62" mass="6913">MGSVFSSKITPLYIKSLRLHSKAKQSKSKGALHTNTKDTREQTLLFSPLISKHMTIDQNGVI</sequence>
<dbReference type="AlphaFoldDB" id="A0A0E9SRL6"/>
<name>A0A0E9SRL6_ANGAN</name>
<protein>
    <submittedName>
        <fullName evidence="1">Uncharacterized protein</fullName>
    </submittedName>
</protein>
<evidence type="ECO:0000313" key="1">
    <source>
        <dbReference type="EMBL" id="JAH43951.1"/>
    </source>
</evidence>
<reference evidence="1" key="1">
    <citation type="submission" date="2014-11" db="EMBL/GenBank/DDBJ databases">
        <authorList>
            <person name="Amaro Gonzalez C."/>
        </authorList>
    </citation>
    <scope>NUCLEOTIDE SEQUENCE</scope>
</reference>
<accession>A0A0E9SRL6</accession>
<proteinExistence type="predicted"/>
<reference evidence="1" key="2">
    <citation type="journal article" date="2015" name="Fish Shellfish Immunol.">
        <title>Early steps in the European eel (Anguilla anguilla)-Vibrio vulnificus interaction in the gills: Role of the RtxA13 toxin.</title>
        <authorList>
            <person name="Callol A."/>
            <person name="Pajuelo D."/>
            <person name="Ebbesson L."/>
            <person name="Teles M."/>
            <person name="MacKenzie S."/>
            <person name="Amaro C."/>
        </authorList>
    </citation>
    <scope>NUCLEOTIDE SEQUENCE</scope>
</reference>